<accession>A0AAD5MYF2</accession>
<organism evidence="2 3">
    <name type="scientific">Parelaphostrongylus tenuis</name>
    <name type="common">Meningeal worm</name>
    <dbReference type="NCBI Taxonomy" id="148309"/>
    <lineage>
        <taxon>Eukaryota</taxon>
        <taxon>Metazoa</taxon>
        <taxon>Ecdysozoa</taxon>
        <taxon>Nematoda</taxon>
        <taxon>Chromadorea</taxon>
        <taxon>Rhabditida</taxon>
        <taxon>Rhabditina</taxon>
        <taxon>Rhabditomorpha</taxon>
        <taxon>Strongyloidea</taxon>
        <taxon>Metastrongylidae</taxon>
        <taxon>Parelaphostrongylus</taxon>
    </lineage>
</organism>
<dbReference type="Proteomes" id="UP001196413">
    <property type="component" value="Unassembled WGS sequence"/>
</dbReference>
<name>A0AAD5MYF2_PARTN</name>
<feature type="compositionally biased region" description="Basic and acidic residues" evidence="1">
    <location>
        <begin position="71"/>
        <end position="89"/>
    </location>
</feature>
<keyword evidence="3" id="KW-1185">Reference proteome</keyword>
<protein>
    <submittedName>
        <fullName evidence="2">Uncharacterized protein</fullName>
    </submittedName>
</protein>
<evidence type="ECO:0000256" key="1">
    <source>
        <dbReference type="SAM" id="MobiDB-lite"/>
    </source>
</evidence>
<dbReference type="EMBL" id="JAHQIW010003090">
    <property type="protein sequence ID" value="KAJ1357292.1"/>
    <property type="molecule type" value="Genomic_DNA"/>
</dbReference>
<dbReference type="AlphaFoldDB" id="A0AAD5MYF2"/>
<gene>
    <name evidence="2" type="ORF">KIN20_015416</name>
</gene>
<sequence length="148" mass="16961">MKSQNLETVAHKNKQESSSILETITEVCYTQSKQLDTARGKLHGQLVSDEVIALEEVLKSAELELEQLRDAVNRRDTESNDERQRERSPPLESYSVIDGDMRAVFPVTLNLLVGGESHEPMQLFVHDAVNKKRQLSRMMKGREKDLRR</sequence>
<comment type="caution">
    <text evidence="2">The sequence shown here is derived from an EMBL/GenBank/DDBJ whole genome shotgun (WGS) entry which is preliminary data.</text>
</comment>
<evidence type="ECO:0000313" key="3">
    <source>
        <dbReference type="Proteomes" id="UP001196413"/>
    </source>
</evidence>
<evidence type="ECO:0000313" key="2">
    <source>
        <dbReference type="EMBL" id="KAJ1357292.1"/>
    </source>
</evidence>
<proteinExistence type="predicted"/>
<reference evidence="2" key="1">
    <citation type="submission" date="2021-06" db="EMBL/GenBank/DDBJ databases">
        <title>Parelaphostrongylus tenuis whole genome reference sequence.</title>
        <authorList>
            <person name="Garwood T.J."/>
            <person name="Larsen P.A."/>
            <person name="Fountain-Jones N.M."/>
            <person name="Garbe J.R."/>
            <person name="Macchietto M.G."/>
            <person name="Kania S.A."/>
            <person name="Gerhold R.W."/>
            <person name="Richards J.E."/>
            <person name="Wolf T.M."/>
        </authorList>
    </citation>
    <scope>NUCLEOTIDE SEQUENCE</scope>
    <source>
        <strain evidence="2">MNPRO001-30</strain>
        <tissue evidence="2">Meninges</tissue>
    </source>
</reference>
<feature type="region of interest" description="Disordered" evidence="1">
    <location>
        <begin position="71"/>
        <end position="93"/>
    </location>
</feature>